<evidence type="ECO:0000313" key="3">
    <source>
        <dbReference type="Proteomes" id="UP001217500"/>
    </source>
</evidence>
<dbReference type="GO" id="GO:0016226">
    <property type="term" value="P:iron-sulfur cluster assembly"/>
    <property type="evidence" value="ECO:0007669"/>
    <property type="project" value="TreeGrafter"/>
</dbReference>
<gene>
    <name evidence="2" type="ORF">PH603_01750</name>
</gene>
<evidence type="ECO:0000313" key="2">
    <source>
        <dbReference type="EMBL" id="WCL55805.1"/>
    </source>
</evidence>
<comment type="similarity">
    <text evidence="1">Belongs to the BolA/IbaG family.</text>
</comment>
<dbReference type="EMBL" id="CP116805">
    <property type="protein sequence ID" value="WCL55805.1"/>
    <property type="molecule type" value="Genomic_DNA"/>
</dbReference>
<accession>A0AAE9XVL9</accession>
<dbReference type="Gene3D" id="3.30.300.90">
    <property type="entry name" value="BolA-like"/>
    <property type="match status" value="1"/>
</dbReference>
<dbReference type="KEGG" id="gso:PH603_01750"/>
<evidence type="ECO:0000256" key="1">
    <source>
        <dbReference type="RuleBase" id="RU003860"/>
    </source>
</evidence>
<dbReference type="Pfam" id="PF01722">
    <property type="entry name" value="BolA"/>
    <property type="match status" value="1"/>
</dbReference>
<proteinExistence type="inferred from homology"/>
<organism evidence="2 3">
    <name type="scientific">Gimibacter soli</name>
    <dbReference type="NCBI Taxonomy" id="3024400"/>
    <lineage>
        <taxon>Bacteria</taxon>
        <taxon>Pseudomonadati</taxon>
        <taxon>Pseudomonadota</taxon>
        <taxon>Alphaproteobacteria</taxon>
        <taxon>Kordiimonadales</taxon>
        <taxon>Temperatibacteraceae</taxon>
        <taxon>Gimibacter</taxon>
    </lineage>
</organism>
<dbReference type="PANTHER" id="PTHR46230">
    <property type="match status" value="1"/>
</dbReference>
<sequence>MEKLSAALSPKVIDVINQSEMHKGHSGYSDGESHFAVKIVSDIFEGKSRLARQRLVMDALKAELAGPLHALSIDAKTPAEAG</sequence>
<reference evidence="2" key="1">
    <citation type="submission" date="2023-01" db="EMBL/GenBank/DDBJ databases">
        <title>The genome sequence of Kordiimonadaceae bacterium 6D33.</title>
        <authorList>
            <person name="Liu Y."/>
        </authorList>
    </citation>
    <scope>NUCLEOTIDE SEQUENCE</scope>
    <source>
        <strain evidence="2">6D33</strain>
    </source>
</reference>
<dbReference type="AlphaFoldDB" id="A0AAE9XVL9"/>
<dbReference type="InterPro" id="IPR002634">
    <property type="entry name" value="BolA"/>
</dbReference>
<name>A0AAE9XVL9_9PROT</name>
<keyword evidence="3" id="KW-1185">Reference proteome</keyword>
<dbReference type="SUPFAM" id="SSF82657">
    <property type="entry name" value="BolA-like"/>
    <property type="match status" value="1"/>
</dbReference>
<dbReference type="Proteomes" id="UP001217500">
    <property type="component" value="Chromosome"/>
</dbReference>
<dbReference type="PANTHER" id="PTHR46230:SF7">
    <property type="entry name" value="BOLA-LIKE PROTEIN 1"/>
    <property type="match status" value="1"/>
</dbReference>
<dbReference type="PIRSF" id="PIRSF003113">
    <property type="entry name" value="BolA"/>
    <property type="match status" value="1"/>
</dbReference>
<protein>
    <submittedName>
        <fullName evidence="2">BolA family transcriptional regulator</fullName>
    </submittedName>
</protein>
<dbReference type="InterPro" id="IPR036065">
    <property type="entry name" value="BolA-like_sf"/>
</dbReference>